<gene>
    <name evidence="1" type="ORF">F3Y22_tig00112231pilonHSYRG00013</name>
</gene>
<dbReference type="AlphaFoldDB" id="A0A6A2X416"/>
<evidence type="ECO:0000313" key="2">
    <source>
        <dbReference type="Proteomes" id="UP000436088"/>
    </source>
</evidence>
<name>A0A6A2X416_HIBSY</name>
<sequence length="150" mass="16612">MVNPTTQPTLAIWLSGKVHGSKLKLDWFENQRFVLVHINVSSLGVSPVPNTEFVGTTTGSSETVGIVKEEGKQEWKELGIPMEPNNINVNVGGIMEEGFINLLLNDSIDPTLLDSGKEFDENSGGSGDGRDYYEDNKNFWYSEFGELFPI</sequence>
<proteinExistence type="predicted"/>
<organism evidence="1 2">
    <name type="scientific">Hibiscus syriacus</name>
    <name type="common">Rose of Sharon</name>
    <dbReference type="NCBI Taxonomy" id="106335"/>
    <lineage>
        <taxon>Eukaryota</taxon>
        <taxon>Viridiplantae</taxon>
        <taxon>Streptophyta</taxon>
        <taxon>Embryophyta</taxon>
        <taxon>Tracheophyta</taxon>
        <taxon>Spermatophyta</taxon>
        <taxon>Magnoliopsida</taxon>
        <taxon>eudicotyledons</taxon>
        <taxon>Gunneridae</taxon>
        <taxon>Pentapetalae</taxon>
        <taxon>rosids</taxon>
        <taxon>malvids</taxon>
        <taxon>Malvales</taxon>
        <taxon>Malvaceae</taxon>
        <taxon>Malvoideae</taxon>
        <taxon>Hibiscus</taxon>
    </lineage>
</organism>
<reference evidence="1" key="1">
    <citation type="submission" date="2019-09" db="EMBL/GenBank/DDBJ databases">
        <title>Draft genome information of white flower Hibiscus syriacus.</title>
        <authorList>
            <person name="Kim Y.-M."/>
        </authorList>
    </citation>
    <scope>NUCLEOTIDE SEQUENCE [LARGE SCALE GENOMIC DNA]</scope>
    <source>
        <strain evidence="1">YM2019G1</strain>
    </source>
</reference>
<accession>A0A6A2X416</accession>
<protein>
    <submittedName>
        <fullName evidence="1">Uncharacterized protein</fullName>
    </submittedName>
</protein>
<keyword evidence="2" id="KW-1185">Reference proteome</keyword>
<evidence type="ECO:0000313" key="1">
    <source>
        <dbReference type="EMBL" id="KAE8669488.1"/>
    </source>
</evidence>
<dbReference type="EMBL" id="VEPZ02001525">
    <property type="protein sequence ID" value="KAE8669488.1"/>
    <property type="molecule type" value="Genomic_DNA"/>
</dbReference>
<comment type="caution">
    <text evidence="1">The sequence shown here is derived from an EMBL/GenBank/DDBJ whole genome shotgun (WGS) entry which is preliminary data.</text>
</comment>
<dbReference type="Proteomes" id="UP000436088">
    <property type="component" value="Unassembled WGS sequence"/>
</dbReference>